<feature type="compositionally biased region" description="Basic and acidic residues" evidence="2">
    <location>
        <begin position="262"/>
        <end position="276"/>
    </location>
</feature>
<comment type="caution">
    <text evidence="4">The sequence shown here is derived from an EMBL/GenBank/DDBJ whole genome shotgun (WGS) entry which is preliminary data.</text>
</comment>
<feature type="compositionally biased region" description="Basic and acidic residues" evidence="2">
    <location>
        <begin position="143"/>
        <end position="159"/>
    </location>
</feature>
<feature type="region of interest" description="Disordered" evidence="2">
    <location>
        <begin position="200"/>
        <end position="299"/>
    </location>
</feature>
<protein>
    <recommendedName>
        <fullName evidence="3">RING-type domain-containing protein</fullName>
    </recommendedName>
</protein>
<dbReference type="Proteomes" id="UP000822688">
    <property type="component" value="Chromosome 3"/>
</dbReference>
<feature type="compositionally biased region" description="Polar residues" evidence="2">
    <location>
        <begin position="223"/>
        <end position="252"/>
    </location>
</feature>
<feature type="compositionally biased region" description="Basic and acidic residues" evidence="2">
    <location>
        <begin position="176"/>
        <end position="185"/>
    </location>
</feature>
<dbReference type="GO" id="GO:0008270">
    <property type="term" value="F:zinc ion binding"/>
    <property type="evidence" value="ECO:0007669"/>
    <property type="project" value="UniProtKB-KW"/>
</dbReference>
<evidence type="ECO:0000259" key="3">
    <source>
        <dbReference type="PROSITE" id="PS50089"/>
    </source>
</evidence>
<evidence type="ECO:0000256" key="1">
    <source>
        <dbReference type="PROSITE-ProRule" id="PRU00175"/>
    </source>
</evidence>
<feature type="region of interest" description="Disordered" evidence="2">
    <location>
        <begin position="102"/>
        <end position="185"/>
    </location>
</feature>
<evidence type="ECO:0000313" key="5">
    <source>
        <dbReference type="Proteomes" id="UP000822688"/>
    </source>
</evidence>
<sequence>MDSHEEHVEFDSAGCQQTRLSGYFRNVHSKFSPHAKKGAKVEDVVIASQVVRKKPLLVIGDFSDSVAQPEAWCGDRSEPLDGLPTPQLPASVRCNENVVDSTKGLATGPERDSVLSNPSSDTFADYSNAKKPNAGAGTKRKATKSEDVMNKKRDVRIREVPSPIIPNTKSATSIEPKSRSNEKVAKGRVLVKKAVWKQDSDCTYDSPTTPDVPVPPLKESSRVKSSNDVIVQQNRNRVQAPPSGTSILPSDRSSPDGPLCQMEERREDMHSGKASKEGPYNDPSTKVSNSSDEAAIQKCSTTGRRLRKDVFLGENWGLPVDLKGTLFVSKMKEILRKPFDSKELSEMWDFVNERKPVLKLRQTRGRTMHVPSKDEGLSYLDHHPELAQKIEDSCHPATKLALLRAFYFWLQHSCMEGAFKPWAPERKTYTPEGDCELTDGPDCEVLAVVLDLDETNEKSNVVKPLEPVIINLSDDDEDDCVEITVKPPVTTAPNMNFCENYQTTASCIFCLKEFGMERNRQRALYRTCGHIETCMQCVDRLWNNMDKYSCLRCGVIQSMKPGSLFEFADSAE</sequence>
<gene>
    <name evidence="4" type="ORF">KC19_3G146600</name>
</gene>
<feature type="compositionally biased region" description="Polar residues" evidence="2">
    <location>
        <begin position="165"/>
        <end position="175"/>
    </location>
</feature>
<dbReference type="PROSITE" id="PS50089">
    <property type="entry name" value="ZF_RING_2"/>
    <property type="match status" value="1"/>
</dbReference>
<feature type="compositionally biased region" description="Polar residues" evidence="2">
    <location>
        <begin position="282"/>
        <end position="299"/>
    </location>
</feature>
<feature type="domain" description="RING-type" evidence="3">
    <location>
        <begin position="507"/>
        <end position="553"/>
    </location>
</feature>
<dbReference type="EMBL" id="CM026423">
    <property type="protein sequence ID" value="KAG0583562.1"/>
    <property type="molecule type" value="Genomic_DNA"/>
</dbReference>
<evidence type="ECO:0000313" key="4">
    <source>
        <dbReference type="EMBL" id="KAG0583562.1"/>
    </source>
</evidence>
<dbReference type="PANTHER" id="PTHR34194">
    <property type="entry name" value="F14J8.16 PROTEIN"/>
    <property type="match status" value="1"/>
</dbReference>
<dbReference type="InterPro" id="IPR001841">
    <property type="entry name" value="Znf_RING"/>
</dbReference>
<organism evidence="4 5">
    <name type="scientific">Ceratodon purpureus</name>
    <name type="common">Fire moss</name>
    <name type="synonym">Dicranum purpureum</name>
    <dbReference type="NCBI Taxonomy" id="3225"/>
    <lineage>
        <taxon>Eukaryota</taxon>
        <taxon>Viridiplantae</taxon>
        <taxon>Streptophyta</taxon>
        <taxon>Embryophyta</taxon>
        <taxon>Bryophyta</taxon>
        <taxon>Bryophytina</taxon>
        <taxon>Bryopsida</taxon>
        <taxon>Dicranidae</taxon>
        <taxon>Pseudoditrichales</taxon>
        <taxon>Ditrichaceae</taxon>
        <taxon>Ceratodon</taxon>
    </lineage>
</organism>
<name>A0A8T0IJV3_CERPU</name>
<keyword evidence="1" id="KW-0479">Metal-binding</keyword>
<accession>A0A8T0IJV3</accession>
<dbReference type="AlphaFoldDB" id="A0A8T0IJV3"/>
<keyword evidence="1" id="KW-0863">Zinc-finger</keyword>
<keyword evidence="5" id="KW-1185">Reference proteome</keyword>
<dbReference type="PANTHER" id="PTHR34194:SF2">
    <property type="entry name" value="F14J8.16 PROTEIN"/>
    <property type="match status" value="1"/>
</dbReference>
<proteinExistence type="predicted"/>
<evidence type="ECO:0000256" key="2">
    <source>
        <dbReference type="SAM" id="MobiDB-lite"/>
    </source>
</evidence>
<reference evidence="4" key="1">
    <citation type="submission" date="2020-06" db="EMBL/GenBank/DDBJ databases">
        <title>WGS assembly of Ceratodon purpureus strain R40.</title>
        <authorList>
            <person name="Carey S.B."/>
            <person name="Jenkins J."/>
            <person name="Shu S."/>
            <person name="Lovell J.T."/>
            <person name="Sreedasyam A."/>
            <person name="Maumus F."/>
            <person name="Tiley G.P."/>
            <person name="Fernandez-Pozo N."/>
            <person name="Barry K."/>
            <person name="Chen C."/>
            <person name="Wang M."/>
            <person name="Lipzen A."/>
            <person name="Daum C."/>
            <person name="Saski C.A."/>
            <person name="Payton A.C."/>
            <person name="Mcbreen J.C."/>
            <person name="Conrad R.E."/>
            <person name="Kollar L.M."/>
            <person name="Olsson S."/>
            <person name="Huttunen S."/>
            <person name="Landis J.B."/>
            <person name="Wickett N.J."/>
            <person name="Johnson M.G."/>
            <person name="Rensing S.A."/>
            <person name="Grimwood J."/>
            <person name="Schmutz J."/>
            <person name="Mcdaniel S.F."/>
        </authorList>
    </citation>
    <scope>NUCLEOTIDE SEQUENCE</scope>
    <source>
        <strain evidence="4">R40</strain>
    </source>
</reference>
<keyword evidence="1" id="KW-0862">Zinc</keyword>